<reference evidence="5" key="1">
    <citation type="submission" date="2010-08" db="EMBL/GenBank/DDBJ databases">
        <authorList>
            <consortium name="Caenorhabditis japonica Sequencing Consortium"/>
            <person name="Wilson R.K."/>
        </authorList>
    </citation>
    <scope>NUCLEOTIDE SEQUENCE [LARGE SCALE GENOMIC DNA]</scope>
    <source>
        <strain evidence="5">DF5081</strain>
    </source>
</reference>
<dbReference type="InterPro" id="IPR036691">
    <property type="entry name" value="Endo/exonu/phosph_ase_sf"/>
</dbReference>
<feature type="compositionally biased region" description="Polar residues" evidence="1">
    <location>
        <begin position="1"/>
        <end position="17"/>
    </location>
</feature>
<feature type="domain" description="Endonuclease/exonuclease/phosphatase" evidence="3">
    <location>
        <begin position="48"/>
        <end position="115"/>
    </location>
</feature>
<name>A0A8R1E951_CAEJA</name>
<feature type="transmembrane region" description="Helical" evidence="2">
    <location>
        <begin position="128"/>
        <end position="146"/>
    </location>
</feature>
<proteinExistence type="predicted"/>
<feature type="transmembrane region" description="Helical" evidence="2">
    <location>
        <begin position="153"/>
        <end position="176"/>
    </location>
</feature>
<evidence type="ECO:0000256" key="1">
    <source>
        <dbReference type="SAM" id="MobiDB-lite"/>
    </source>
</evidence>
<dbReference type="PANTHER" id="PTHR33395">
    <property type="entry name" value="TRANSCRIPTASE, PUTATIVE-RELATED-RELATED"/>
    <property type="match status" value="1"/>
</dbReference>
<evidence type="ECO:0000313" key="5">
    <source>
        <dbReference type="Proteomes" id="UP000005237"/>
    </source>
</evidence>
<keyword evidence="5" id="KW-1185">Reference proteome</keyword>
<accession>A0A8R1E951</accession>
<dbReference type="Pfam" id="PF14529">
    <property type="entry name" value="Exo_endo_phos_2"/>
    <property type="match status" value="1"/>
</dbReference>
<keyword evidence="2" id="KW-0472">Membrane</keyword>
<evidence type="ECO:0000256" key="2">
    <source>
        <dbReference type="SAM" id="Phobius"/>
    </source>
</evidence>
<dbReference type="Gene3D" id="3.60.10.10">
    <property type="entry name" value="Endonuclease/exonuclease/phosphatase"/>
    <property type="match status" value="1"/>
</dbReference>
<dbReference type="Proteomes" id="UP000005237">
    <property type="component" value="Unassembled WGS sequence"/>
</dbReference>
<dbReference type="AlphaFoldDB" id="A0A8R1E951"/>
<dbReference type="InterPro" id="IPR005135">
    <property type="entry name" value="Endo/exonuclease/phosphatase"/>
</dbReference>
<organism evidence="4 5">
    <name type="scientific">Caenorhabditis japonica</name>
    <dbReference type="NCBI Taxonomy" id="281687"/>
    <lineage>
        <taxon>Eukaryota</taxon>
        <taxon>Metazoa</taxon>
        <taxon>Ecdysozoa</taxon>
        <taxon>Nematoda</taxon>
        <taxon>Chromadorea</taxon>
        <taxon>Rhabditida</taxon>
        <taxon>Rhabditina</taxon>
        <taxon>Rhabditomorpha</taxon>
        <taxon>Rhabditoidea</taxon>
        <taxon>Rhabditidae</taxon>
        <taxon>Peloderinae</taxon>
        <taxon>Caenorhabditis</taxon>
    </lineage>
</organism>
<dbReference type="EnsemblMetazoa" id="CJA31260.1">
    <property type="protein sequence ID" value="CJA31260.1"/>
    <property type="gene ID" value="WBGene00207107"/>
</dbReference>
<feature type="region of interest" description="Disordered" evidence="1">
    <location>
        <begin position="1"/>
        <end position="37"/>
    </location>
</feature>
<keyword evidence="2" id="KW-0812">Transmembrane</keyword>
<protein>
    <submittedName>
        <fullName evidence="4">Endo/exonuclease/phosphatase domain-containing protein</fullName>
    </submittedName>
</protein>
<keyword evidence="2" id="KW-1133">Transmembrane helix</keyword>
<evidence type="ECO:0000313" key="4">
    <source>
        <dbReference type="EnsemblMetazoa" id="CJA31260.1"/>
    </source>
</evidence>
<dbReference type="GO" id="GO:0003824">
    <property type="term" value="F:catalytic activity"/>
    <property type="evidence" value="ECO:0007669"/>
    <property type="project" value="InterPro"/>
</dbReference>
<dbReference type="SUPFAM" id="SSF56219">
    <property type="entry name" value="DNase I-like"/>
    <property type="match status" value="1"/>
</dbReference>
<sequence length="189" mass="21585">MSTTMDSSPSASPTDENTCADISVDSPPTKKLSLKDGRKCAKRGRPARANVYILGDFNFPNATWSSDLRIPNGIPDSLKDLMVSHDLVQMVHFPTRTAASGRNNFLDLVFTNRPSSWQILTCLRIICYFYHLLFWIICYFGSFAILDHLLYLICYICLICYFSFAIFVSFAMDWLISYGLDQLLFWIIC</sequence>
<evidence type="ECO:0000259" key="3">
    <source>
        <dbReference type="Pfam" id="PF14529"/>
    </source>
</evidence>
<reference evidence="4" key="2">
    <citation type="submission" date="2022-06" db="UniProtKB">
        <authorList>
            <consortium name="EnsemblMetazoa"/>
        </authorList>
    </citation>
    <scope>IDENTIFICATION</scope>
    <source>
        <strain evidence="4">DF5081</strain>
    </source>
</reference>
<dbReference type="PANTHER" id="PTHR33395:SF22">
    <property type="entry name" value="REVERSE TRANSCRIPTASE DOMAIN-CONTAINING PROTEIN"/>
    <property type="match status" value="1"/>
</dbReference>